<evidence type="ECO:0000256" key="1">
    <source>
        <dbReference type="SAM" id="SignalP"/>
    </source>
</evidence>
<dbReference type="OrthoDB" id="9816309at2"/>
<feature type="chain" id="PRO_5012711900" description="Haem-binding uptake Tiki superfamily ChaN domain-containing protein" evidence="1">
    <location>
        <begin position="25"/>
        <end position="447"/>
    </location>
</feature>
<dbReference type="Proteomes" id="UP000196368">
    <property type="component" value="Unassembled WGS sequence"/>
</dbReference>
<gene>
    <name evidence="2" type="ORF">B5F75_04095</name>
</gene>
<keyword evidence="3" id="KW-1185">Reference proteome</keyword>
<accession>A0A1Y4DDT7</accession>
<feature type="signal peptide" evidence="1">
    <location>
        <begin position="1"/>
        <end position="24"/>
    </location>
</feature>
<proteinExistence type="predicted"/>
<reference evidence="3" key="1">
    <citation type="submission" date="2017-04" db="EMBL/GenBank/DDBJ databases">
        <title>Function of individual gut microbiota members based on whole genome sequencing of pure cultures obtained from chicken caecum.</title>
        <authorList>
            <person name="Medvecky M."/>
            <person name="Cejkova D."/>
            <person name="Polansky O."/>
            <person name="Karasova D."/>
            <person name="Kubasova T."/>
            <person name="Cizek A."/>
            <person name="Rychlik I."/>
        </authorList>
    </citation>
    <scope>NUCLEOTIDE SEQUENCE [LARGE SCALE GENOMIC DNA]</scope>
    <source>
        <strain evidence="3">An273</strain>
    </source>
</reference>
<name>A0A1Y4DDT7_9BACT</name>
<protein>
    <recommendedName>
        <fullName evidence="4">Haem-binding uptake Tiki superfamily ChaN domain-containing protein</fullName>
    </recommendedName>
</protein>
<dbReference type="AlphaFoldDB" id="A0A1Y4DDT7"/>
<dbReference type="RefSeq" id="WP_087288214.1">
    <property type="nucleotide sequence ID" value="NZ_NFJD01000002.1"/>
</dbReference>
<evidence type="ECO:0008006" key="4">
    <source>
        <dbReference type="Google" id="ProtNLM"/>
    </source>
</evidence>
<evidence type="ECO:0000313" key="2">
    <source>
        <dbReference type="EMBL" id="OUO57035.1"/>
    </source>
</evidence>
<evidence type="ECO:0000313" key="3">
    <source>
        <dbReference type="Proteomes" id="UP000196368"/>
    </source>
</evidence>
<keyword evidence="1" id="KW-0732">Signal</keyword>
<organism evidence="2 3">
    <name type="scientific">Candidatus Avelusimicrobium gallicola</name>
    <dbReference type="NCBI Taxonomy" id="2562704"/>
    <lineage>
        <taxon>Bacteria</taxon>
        <taxon>Pseudomonadati</taxon>
        <taxon>Elusimicrobiota</taxon>
        <taxon>Elusimicrobia</taxon>
        <taxon>Elusimicrobiales</taxon>
        <taxon>Elusimicrobiaceae</taxon>
        <taxon>Candidatus Avelusimicrobium</taxon>
    </lineage>
</organism>
<comment type="caution">
    <text evidence="2">The sequence shown here is derived from an EMBL/GenBank/DDBJ whole genome shotgun (WGS) entry which is preliminary data.</text>
</comment>
<dbReference type="EMBL" id="NFJD01000002">
    <property type="protein sequence ID" value="OUO57035.1"/>
    <property type="molecule type" value="Genomic_DNA"/>
</dbReference>
<sequence length="447" mass="50852">MKKRIVFVLLLLGCGMLAAPSLWAQKRLLPIARAVKGDAVKNAVGGQTGKTGTSGFRSALGKELEEVADAAAAEEAFLANVSLKNIRVQQEEMEDLLSQLLELYYQANVSSEWAKRNREVVTEVKKLWLWNNQFLNNWLFKSIYKPIEWPSEFAVKNNKIVLLASRNFFGKMQWLANVPDQGRKLLGRLQSDNVLGEFAQKLNKERMILIGEQHGISSVQQTITKLVLFLKKQNPRRRVILFTEFIDLNSNAPREGSSLSDYYLKTKEMSLDKLNQEDFSSAARIDYAANLFLRLFQEKVEIYPLEDRRLMEVLEQECGPICQVKNPALSISLRNKTWARIIERKMAAVRQTDPNALFVVYAGIGHTSWLLPYSLPKFFAAEKPAVVEVTLGQPSSVSALYTVWGKEDVFFTPHSDLTLYYWKSGLGRIFAQKTGFDYALVVPEENR</sequence>